<dbReference type="OrthoDB" id="177839at1117"/>
<dbReference type="HOGENOM" id="CLU_2583868_0_0_3"/>
<evidence type="ECO:0000313" key="1">
    <source>
        <dbReference type="EMBL" id="ACL45465.1"/>
    </source>
</evidence>
<organism evidence="1">
    <name type="scientific">Cyanothece sp. (strain PCC 7425 / ATCC 29141)</name>
    <dbReference type="NCBI Taxonomy" id="395961"/>
    <lineage>
        <taxon>Bacteria</taxon>
        <taxon>Bacillati</taxon>
        <taxon>Cyanobacteriota</taxon>
        <taxon>Cyanophyceae</taxon>
        <taxon>Gomontiellales</taxon>
        <taxon>Cyanothecaceae</taxon>
        <taxon>Cyanothece</taxon>
    </lineage>
</organism>
<gene>
    <name evidence="1" type="ordered locus">Cyan7425_3137</name>
</gene>
<proteinExistence type="predicted"/>
<dbReference type="EMBL" id="CP001344">
    <property type="protein sequence ID" value="ACL45465.1"/>
    <property type="molecule type" value="Genomic_DNA"/>
</dbReference>
<name>B8HMZ6_CYAP4</name>
<reference evidence="1" key="1">
    <citation type="submission" date="2009-01" db="EMBL/GenBank/DDBJ databases">
        <title>Complete sequence of chromosome Cyanothece sp. PCC 7425.</title>
        <authorList>
            <consortium name="US DOE Joint Genome Institute"/>
            <person name="Lucas S."/>
            <person name="Copeland A."/>
            <person name="Lapidus A."/>
            <person name="Glavina del Rio T."/>
            <person name="Dalin E."/>
            <person name="Tice H."/>
            <person name="Bruce D."/>
            <person name="Goodwin L."/>
            <person name="Pitluck S."/>
            <person name="Sims D."/>
            <person name="Meineke L."/>
            <person name="Brettin T."/>
            <person name="Detter J.C."/>
            <person name="Han C."/>
            <person name="Larimer F."/>
            <person name="Land M."/>
            <person name="Hauser L."/>
            <person name="Kyrpides N."/>
            <person name="Ovchinnikova G."/>
            <person name="Liberton M."/>
            <person name="Stoeckel J."/>
            <person name="Banerjee A."/>
            <person name="Singh A."/>
            <person name="Page L."/>
            <person name="Sato H."/>
            <person name="Zhao L."/>
            <person name="Sherman L."/>
            <person name="Pakrasi H."/>
            <person name="Richardson P."/>
        </authorList>
    </citation>
    <scope>NUCLEOTIDE SEQUENCE</scope>
    <source>
        <strain evidence="1">PCC 7425</strain>
    </source>
</reference>
<accession>B8HMZ6</accession>
<protein>
    <submittedName>
        <fullName evidence="1">Uncharacterized protein</fullName>
    </submittedName>
</protein>
<dbReference type="KEGG" id="cyn:Cyan7425_3137"/>
<dbReference type="AlphaFoldDB" id="B8HMZ6"/>
<sequence length="80" mass="8790">MTNLQLRIALDPESVKQVQALAVYPEVRGDHVTLAHVPISQPINPVWFPQGYYLGDRSGKSRSNSGSCSVASFVSLYRAD</sequence>